<evidence type="ECO:0000313" key="2">
    <source>
        <dbReference type="Proteomes" id="UP001151760"/>
    </source>
</evidence>
<evidence type="ECO:0000313" key="1">
    <source>
        <dbReference type="EMBL" id="GJT14268.1"/>
    </source>
</evidence>
<proteinExistence type="predicted"/>
<dbReference type="Proteomes" id="UP001151760">
    <property type="component" value="Unassembled WGS sequence"/>
</dbReference>
<gene>
    <name evidence="1" type="ORF">Tco_0861310</name>
</gene>
<dbReference type="EMBL" id="BQNB010013299">
    <property type="protein sequence ID" value="GJT14268.1"/>
    <property type="molecule type" value="Genomic_DNA"/>
</dbReference>
<protein>
    <submittedName>
        <fullName evidence="1">Uncharacterized protein</fullName>
    </submittedName>
</protein>
<reference evidence="1" key="1">
    <citation type="journal article" date="2022" name="Int. J. Mol. Sci.">
        <title>Draft Genome of Tanacetum Coccineum: Genomic Comparison of Closely Related Tanacetum-Family Plants.</title>
        <authorList>
            <person name="Yamashiro T."/>
            <person name="Shiraishi A."/>
            <person name="Nakayama K."/>
            <person name="Satake H."/>
        </authorList>
    </citation>
    <scope>NUCLEOTIDE SEQUENCE</scope>
</reference>
<sequence length="308" mass="35831">MPRKSSDQLANNLHDVMMETLPSLVKEKVIEQVEKEVPAQVRDQVHVYLAKGLIMERKMTKEETERLISKAILQERGRIQAHISSHIQNVIDNAIPSLVDTSVRSYMSGHILHVHPAQVQSSSVQEQQHQLYLAMKADPLLQQQDIAIWLALQMKFEKTQEPGPSTSGNQEQDDEFDFWTDSYASNDDEIDEAKLKKMADEMLRQRCTSGDEHQYHIDQMKNFLQSDIVWESRKEILKGNSGPEKIVLSLYKFPAIVFNDDDIEERTSRWVNKCIKKFNPYARYGVENWKNPHAKIFYIRRQKEPGRP</sequence>
<accession>A0ABQ5BL37</accession>
<feature type="non-terminal residue" evidence="1">
    <location>
        <position position="308"/>
    </location>
</feature>
<organism evidence="1 2">
    <name type="scientific">Tanacetum coccineum</name>
    <dbReference type="NCBI Taxonomy" id="301880"/>
    <lineage>
        <taxon>Eukaryota</taxon>
        <taxon>Viridiplantae</taxon>
        <taxon>Streptophyta</taxon>
        <taxon>Embryophyta</taxon>
        <taxon>Tracheophyta</taxon>
        <taxon>Spermatophyta</taxon>
        <taxon>Magnoliopsida</taxon>
        <taxon>eudicotyledons</taxon>
        <taxon>Gunneridae</taxon>
        <taxon>Pentapetalae</taxon>
        <taxon>asterids</taxon>
        <taxon>campanulids</taxon>
        <taxon>Asterales</taxon>
        <taxon>Asteraceae</taxon>
        <taxon>Asteroideae</taxon>
        <taxon>Anthemideae</taxon>
        <taxon>Anthemidinae</taxon>
        <taxon>Tanacetum</taxon>
    </lineage>
</organism>
<comment type="caution">
    <text evidence="1">The sequence shown here is derived from an EMBL/GenBank/DDBJ whole genome shotgun (WGS) entry which is preliminary data.</text>
</comment>
<reference evidence="1" key="2">
    <citation type="submission" date="2022-01" db="EMBL/GenBank/DDBJ databases">
        <authorList>
            <person name="Yamashiro T."/>
            <person name="Shiraishi A."/>
            <person name="Satake H."/>
            <person name="Nakayama K."/>
        </authorList>
    </citation>
    <scope>NUCLEOTIDE SEQUENCE</scope>
</reference>
<name>A0ABQ5BL37_9ASTR</name>
<keyword evidence="2" id="KW-1185">Reference proteome</keyword>